<comment type="caution">
    <text evidence="2">The sequence shown here is derived from an EMBL/GenBank/DDBJ whole genome shotgun (WGS) entry which is preliminary data.</text>
</comment>
<sequence>MLNAFLWNGESDSARGARVSWEAVCSPKKSGGLGLRRIAHINQVFGLKLIWMLFAEQGSLWVAWVRHNIIQRRNFWTFDFRGIGSWIWRRLVKLRHLARPLLVCQISSGNSALFWHDNWTTLGPLIDITGANGPRVTGIQSMATVSQAVEDETWLLPRGRHPLLILLRNCLPSPPLRSNASHSDKFLWINSPTSPPGKFSTAATWKSLHPSSDTVSWYYSVWFKNNIPKHAFMLWLAVQNRLFTRDRLCSWGLSVPDICLLCNSAAESRDHLFFVCPYSDVVWRDFFNHHSLSPPVSFTDIISWVSAPFSSSGVKIICSLIFQAVVYFIWMERNLRLHSTSTKSSHTLVKEIKLLLRAKLAALDRQIRSLA</sequence>
<organism evidence="2 3">
    <name type="scientific">Microthlaspi erraticum</name>
    <dbReference type="NCBI Taxonomy" id="1685480"/>
    <lineage>
        <taxon>Eukaryota</taxon>
        <taxon>Viridiplantae</taxon>
        <taxon>Streptophyta</taxon>
        <taxon>Embryophyta</taxon>
        <taxon>Tracheophyta</taxon>
        <taxon>Spermatophyta</taxon>
        <taxon>Magnoliopsida</taxon>
        <taxon>eudicotyledons</taxon>
        <taxon>Gunneridae</taxon>
        <taxon>Pentapetalae</taxon>
        <taxon>rosids</taxon>
        <taxon>malvids</taxon>
        <taxon>Brassicales</taxon>
        <taxon>Brassicaceae</taxon>
        <taxon>Coluteocarpeae</taxon>
        <taxon>Microthlaspi</taxon>
    </lineage>
</organism>
<proteinExistence type="predicted"/>
<dbReference type="EMBL" id="CACVBM020001717">
    <property type="protein sequence ID" value="CAA7058013.1"/>
    <property type="molecule type" value="Genomic_DNA"/>
</dbReference>
<dbReference type="PANTHER" id="PTHR33116">
    <property type="entry name" value="REVERSE TRANSCRIPTASE ZINC-BINDING DOMAIN-CONTAINING PROTEIN-RELATED-RELATED"/>
    <property type="match status" value="1"/>
</dbReference>
<keyword evidence="3" id="KW-1185">Reference proteome</keyword>
<dbReference type="OrthoDB" id="1744683at2759"/>
<protein>
    <recommendedName>
        <fullName evidence="1">Reverse transcriptase zinc-binding domain-containing protein</fullName>
    </recommendedName>
</protein>
<dbReference type="InterPro" id="IPR026960">
    <property type="entry name" value="RVT-Znf"/>
</dbReference>
<accession>A0A6D2LDB8</accession>
<evidence type="ECO:0000313" key="3">
    <source>
        <dbReference type="Proteomes" id="UP000467841"/>
    </source>
</evidence>
<dbReference type="Pfam" id="PF13966">
    <property type="entry name" value="zf-RVT"/>
    <property type="match status" value="1"/>
</dbReference>
<feature type="domain" description="Reverse transcriptase zinc-binding" evidence="1">
    <location>
        <begin position="199"/>
        <end position="283"/>
    </location>
</feature>
<evidence type="ECO:0000313" key="2">
    <source>
        <dbReference type="EMBL" id="CAA7058013.1"/>
    </source>
</evidence>
<dbReference type="Proteomes" id="UP000467841">
    <property type="component" value="Unassembled WGS sequence"/>
</dbReference>
<dbReference type="PANTHER" id="PTHR33116:SF76">
    <property type="entry name" value="DUF4283 DOMAIN-CONTAINING PROTEIN"/>
    <property type="match status" value="1"/>
</dbReference>
<reference evidence="2" key="1">
    <citation type="submission" date="2020-01" db="EMBL/GenBank/DDBJ databases">
        <authorList>
            <person name="Mishra B."/>
        </authorList>
    </citation>
    <scope>NUCLEOTIDE SEQUENCE [LARGE SCALE GENOMIC DNA]</scope>
</reference>
<evidence type="ECO:0000259" key="1">
    <source>
        <dbReference type="Pfam" id="PF13966"/>
    </source>
</evidence>
<name>A0A6D2LDB8_9BRAS</name>
<gene>
    <name evidence="2" type="ORF">MERR_LOCUS45249</name>
</gene>
<dbReference type="AlphaFoldDB" id="A0A6D2LDB8"/>